<dbReference type="EMBL" id="BJWL01000001">
    <property type="protein sequence ID" value="GFY81485.1"/>
    <property type="molecule type" value="Genomic_DNA"/>
</dbReference>
<accession>A0A7J0E551</accession>
<dbReference type="AlphaFoldDB" id="A0A7J0E551"/>
<proteinExistence type="predicted"/>
<protein>
    <submittedName>
        <fullName evidence="1">Uncharacterized protein</fullName>
    </submittedName>
</protein>
<gene>
    <name evidence="1" type="ORF">Acr_01g0012940</name>
</gene>
<keyword evidence="2" id="KW-1185">Reference proteome</keyword>
<reference evidence="1 2" key="1">
    <citation type="submission" date="2019-07" db="EMBL/GenBank/DDBJ databases">
        <title>De Novo Assembly of kiwifruit Actinidia rufa.</title>
        <authorList>
            <person name="Sugita-Konishi S."/>
            <person name="Sato K."/>
            <person name="Mori E."/>
            <person name="Abe Y."/>
            <person name="Kisaki G."/>
            <person name="Hamano K."/>
            <person name="Suezawa K."/>
            <person name="Otani M."/>
            <person name="Fukuda T."/>
            <person name="Manabe T."/>
            <person name="Gomi K."/>
            <person name="Tabuchi M."/>
            <person name="Akimitsu K."/>
            <person name="Kataoka I."/>
        </authorList>
    </citation>
    <scope>NUCLEOTIDE SEQUENCE [LARGE SCALE GENOMIC DNA]</scope>
    <source>
        <strain evidence="2">cv. Fuchu</strain>
    </source>
</reference>
<comment type="caution">
    <text evidence="1">The sequence shown here is derived from an EMBL/GenBank/DDBJ whole genome shotgun (WGS) entry which is preliminary data.</text>
</comment>
<organism evidence="1 2">
    <name type="scientific">Actinidia rufa</name>
    <dbReference type="NCBI Taxonomy" id="165716"/>
    <lineage>
        <taxon>Eukaryota</taxon>
        <taxon>Viridiplantae</taxon>
        <taxon>Streptophyta</taxon>
        <taxon>Embryophyta</taxon>
        <taxon>Tracheophyta</taxon>
        <taxon>Spermatophyta</taxon>
        <taxon>Magnoliopsida</taxon>
        <taxon>eudicotyledons</taxon>
        <taxon>Gunneridae</taxon>
        <taxon>Pentapetalae</taxon>
        <taxon>asterids</taxon>
        <taxon>Ericales</taxon>
        <taxon>Actinidiaceae</taxon>
        <taxon>Actinidia</taxon>
    </lineage>
</organism>
<dbReference type="Proteomes" id="UP000585474">
    <property type="component" value="Unassembled WGS sequence"/>
</dbReference>
<evidence type="ECO:0000313" key="2">
    <source>
        <dbReference type="Proteomes" id="UP000585474"/>
    </source>
</evidence>
<name>A0A7J0E551_9ERIC</name>
<evidence type="ECO:0000313" key="1">
    <source>
        <dbReference type="EMBL" id="GFY81485.1"/>
    </source>
</evidence>
<sequence length="122" mass="13078">MPACVSEWVADSAMPLRREGTLLCKSPSIPDHPLGLSPAVAPRPNFQCSYYFELAKKQLLRGNDGFSSGGHSSVMVISPSSGTEDLRTRSVAIASQDLCPSKTSVEWCSHRAPTQGTTELAL</sequence>